<feature type="compositionally biased region" description="Polar residues" evidence="7">
    <location>
        <begin position="76"/>
        <end position="103"/>
    </location>
</feature>
<dbReference type="InterPro" id="IPR007603">
    <property type="entry name" value="Choline_transptr-like"/>
</dbReference>
<evidence type="ECO:0000256" key="2">
    <source>
        <dbReference type="ARBA" id="ARBA00007168"/>
    </source>
</evidence>
<keyword evidence="9" id="KW-1185">Reference proteome</keyword>
<dbReference type="PANTHER" id="PTHR12385">
    <property type="entry name" value="CHOLINE TRANSPORTER-LIKE (SLC FAMILY 44)"/>
    <property type="match status" value="1"/>
</dbReference>
<feature type="transmembrane region" description="Helical" evidence="6">
    <location>
        <begin position="702"/>
        <end position="722"/>
    </location>
</feature>
<dbReference type="Pfam" id="PF04515">
    <property type="entry name" value="Choline_transpo"/>
    <property type="match status" value="1"/>
</dbReference>
<gene>
    <name evidence="8" type="ORF">B0A50_06905</name>
</gene>
<feature type="transmembrane region" description="Helical" evidence="6">
    <location>
        <begin position="354"/>
        <end position="372"/>
    </location>
</feature>
<evidence type="ECO:0000256" key="5">
    <source>
        <dbReference type="ARBA" id="ARBA00023136"/>
    </source>
</evidence>
<feature type="transmembrane region" description="Helical" evidence="6">
    <location>
        <begin position="662"/>
        <end position="681"/>
    </location>
</feature>
<protein>
    <recommendedName>
        <fullName evidence="6">Protein PNS1</fullName>
    </recommendedName>
</protein>
<dbReference type="Proteomes" id="UP000308549">
    <property type="component" value="Unassembled WGS sequence"/>
</dbReference>
<feature type="transmembrane region" description="Helical" evidence="6">
    <location>
        <begin position="501"/>
        <end position="520"/>
    </location>
</feature>
<comment type="subcellular location">
    <subcellularLocation>
        <location evidence="6">Cell membrane</location>
        <topology evidence="6">Multi-pass membrane protein</topology>
    </subcellularLocation>
    <subcellularLocation>
        <location evidence="1">Membrane</location>
        <topology evidence="1">Multi-pass membrane protein</topology>
    </subcellularLocation>
</comment>
<dbReference type="AlphaFoldDB" id="A0A4U0TPP0"/>
<dbReference type="GO" id="GO:0022857">
    <property type="term" value="F:transmembrane transporter activity"/>
    <property type="evidence" value="ECO:0007669"/>
    <property type="project" value="UniProtKB-UniRule"/>
</dbReference>
<dbReference type="OrthoDB" id="420519at2759"/>
<feature type="compositionally biased region" description="Basic and acidic residues" evidence="7">
    <location>
        <begin position="159"/>
        <end position="183"/>
    </location>
</feature>
<accession>A0A4U0TPP0</accession>
<evidence type="ECO:0000256" key="4">
    <source>
        <dbReference type="ARBA" id="ARBA00022989"/>
    </source>
</evidence>
<proteinExistence type="inferred from homology"/>
<dbReference type="GO" id="GO:0005886">
    <property type="term" value="C:plasma membrane"/>
    <property type="evidence" value="ECO:0007669"/>
    <property type="project" value="UniProtKB-SubCell"/>
</dbReference>
<dbReference type="PANTHER" id="PTHR12385:SF88">
    <property type="entry name" value="CHOLINE TRANSPORTER-LIKE PROTEIN CTL1"/>
    <property type="match status" value="1"/>
</dbReference>
<evidence type="ECO:0000256" key="6">
    <source>
        <dbReference type="RuleBase" id="RU368066"/>
    </source>
</evidence>
<feature type="transmembrane region" description="Helical" evidence="6">
    <location>
        <begin position="416"/>
        <end position="436"/>
    </location>
</feature>
<reference evidence="8 9" key="1">
    <citation type="submission" date="2017-03" db="EMBL/GenBank/DDBJ databases">
        <title>Genomes of endolithic fungi from Antarctica.</title>
        <authorList>
            <person name="Coleine C."/>
            <person name="Masonjones S."/>
            <person name="Stajich J.E."/>
        </authorList>
    </citation>
    <scope>NUCLEOTIDE SEQUENCE [LARGE SCALE GENOMIC DNA]</scope>
    <source>
        <strain evidence="8 9">CCFEE 6315</strain>
    </source>
</reference>
<evidence type="ECO:0000256" key="7">
    <source>
        <dbReference type="SAM" id="MobiDB-lite"/>
    </source>
</evidence>
<evidence type="ECO:0000313" key="8">
    <source>
        <dbReference type="EMBL" id="TKA24014.1"/>
    </source>
</evidence>
<evidence type="ECO:0000313" key="9">
    <source>
        <dbReference type="Proteomes" id="UP000308549"/>
    </source>
</evidence>
<feature type="compositionally biased region" description="Polar residues" evidence="7">
    <location>
        <begin position="1"/>
        <end position="44"/>
    </location>
</feature>
<feature type="region of interest" description="Disordered" evidence="7">
    <location>
        <begin position="1"/>
        <end position="246"/>
    </location>
</feature>
<feature type="compositionally biased region" description="Basic and acidic residues" evidence="7">
    <location>
        <begin position="211"/>
        <end position="228"/>
    </location>
</feature>
<evidence type="ECO:0000256" key="1">
    <source>
        <dbReference type="ARBA" id="ARBA00004141"/>
    </source>
</evidence>
<feature type="transmembrane region" description="Helical" evidence="6">
    <location>
        <begin position="456"/>
        <end position="480"/>
    </location>
</feature>
<comment type="similarity">
    <text evidence="2 6">Belongs to the CTL (choline transporter-like) family.</text>
</comment>
<comment type="function">
    <text evidence="6">Probably involved in transport through the plasma membrane.</text>
</comment>
<sequence length="773" mass="85049">MFSECTSSVSYAPPSQTSQSRDLDTNLSSTDIDASRFLQQSNAHLSFAEEPRSTSHTRAHNPLDRRRPPQQQQQRSAMSGNPYQHSSASQSRFPFASRLSSRQEPSHAPLFYSTAEDFQEEDEQDEHEREVADAWALQRSRQRFGPSNLTESSDLEDPSMERVDGQRHDRDDSLPRGRERGWYRDGNVPVGEPRDRNRDGPSDVNRMSSNGKERMEDVDLESDRHEEPPASLAGTSMTGDDRDDRPVPFQTFRTPHAKHPRESSFLPVGHDDEAISHMQTTGSPDRESVPATTVILPAQEPPKHDAFWASLFQISLFALFAAFVLVWFHTSTPRPKKPLGDTIYTVLRGSTNMLLWDTMIAILVALVWLALLRNYVRTLVFAILVAVPVILFAFSLYPLISSFRGTYHGTSVQDRIIRWFSFLPALAGALWTYNLYQSRHSLHRAINMLEFSTKILAASQYLVVLGFATLAAVVAWTWLWMLMFERIFLSGHLSHGGATRFLLDANAYWLGALFILQYLWTLAVLAGIQRATTAATVSQWYFHRLTPPQPSSREVVTASLQHATGALLGTICLSTLLALCARLPILLLPGRPAALLNLCASCLIPTSLAALTDPLALTYSAIHSQPLAISARALINLPLQPGRRSRAPTTHQSPSAYRVAKLLLHATRLLTSLTLGLAAWIRSAHSLPLSSAAGKVGLRGSLYAYIVGLIAATIGFAVLGAVENVVAAVLDAVVVCWAAETGGAGGGEARFCREAGELLGEEDRRGAGGGEGV</sequence>
<organism evidence="8 9">
    <name type="scientific">Salinomyces thailandicus</name>
    <dbReference type="NCBI Taxonomy" id="706561"/>
    <lineage>
        <taxon>Eukaryota</taxon>
        <taxon>Fungi</taxon>
        <taxon>Dikarya</taxon>
        <taxon>Ascomycota</taxon>
        <taxon>Pezizomycotina</taxon>
        <taxon>Dothideomycetes</taxon>
        <taxon>Dothideomycetidae</taxon>
        <taxon>Mycosphaerellales</taxon>
        <taxon>Teratosphaeriaceae</taxon>
        <taxon>Salinomyces</taxon>
    </lineage>
</organism>
<feature type="transmembrane region" description="Helical" evidence="6">
    <location>
        <begin position="306"/>
        <end position="328"/>
    </location>
</feature>
<feature type="compositionally biased region" description="Basic and acidic residues" evidence="7">
    <location>
        <begin position="192"/>
        <end position="201"/>
    </location>
</feature>
<keyword evidence="3 6" id="KW-0812">Transmembrane</keyword>
<comment type="caution">
    <text evidence="8">The sequence shown here is derived from an EMBL/GenBank/DDBJ whole genome shotgun (WGS) entry which is preliminary data.</text>
</comment>
<keyword evidence="4 6" id="KW-1133">Transmembrane helix</keyword>
<evidence type="ECO:0000256" key="3">
    <source>
        <dbReference type="ARBA" id="ARBA00022692"/>
    </source>
</evidence>
<dbReference type="EMBL" id="NAJL01000048">
    <property type="protein sequence ID" value="TKA24014.1"/>
    <property type="molecule type" value="Genomic_DNA"/>
</dbReference>
<name>A0A4U0TPP0_9PEZI</name>
<feature type="transmembrane region" description="Helical" evidence="6">
    <location>
        <begin position="378"/>
        <end position="400"/>
    </location>
</feature>
<keyword evidence="5 6" id="KW-0472">Membrane</keyword>